<dbReference type="RefSeq" id="WP_012925517.1">
    <property type="nucleotide sequence ID" value="NC_013730.1"/>
</dbReference>
<reference evidence="2 3" key="1">
    <citation type="journal article" date="2010" name="Stand. Genomic Sci.">
        <title>Complete genome sequence of Spirosoma linguale type strain (1).</title>
        <authorList>
            <person name="Lail K."/>
            <person name="Sikorski J."/>
            <person name="Saunders E."/>
            <person name="Lapidus A."/>
            <person name="Glavina Del Rio T."/>
            <person name="Copeland A."/>
            <person name="Tice H."/>
            <person name="Cheng J.-F."/>
            <person name="Lucas S."/>
            <person name="Nolan M."/>
            <person name="Bruce D."/>
            <person name="Goodwin L."/>
            <person name="Pitluck S."/>
            <person name="Ivanova N."/>
            <person name="Mavromatis K."/>
            <person name="Ovchinnikova G."/>
            <person name="Pati A."/>
            <person name="Chen A."/>
            <person name="Palaniappan K."/>
            <person name="Land M."/>
            <person name="Hauser L."/>
            <person name="Chang Y.-J."/>
            <person name="Jeffries C.D."/>
            <person name="Chain P."/>
            <person name="Brettin T."/>
            <person name="Detter J.C."/>
            <person name="Schuetze A."/>
            <person name="Rohde M."/>
            <person name="Tindall B.J."/>
            <person name="Goeker M."/>
            <person name="Bristow J."/>
            <person name="Eisen J.A."/>
            <person name="Markowitz V."/>
            <person name="Hugenholtz P."/>
            <person name="Kyrpides N.C."/>
            <person name="Klenk H.-P."/>
            <person name="Chen F."/>
        </authorList>
    </citation>
    <scope>NUCLEOTIDE SEQUENCE [LARGE SCALE GENOMIC DNA]</scope>
    <source>
        <strain evidence="3">ATCC 33905 / DSM 74 / LMG 10896 / Claus 1</strain>
    </source>
</reference>
<name>D2QI78_SPILD</name>
<organism evidence="2 3">
    <name type="scientific">Spirosoma linguale (strain ATCC 33905 / DSM 74 / LMG 10896 / Claus 1)</name>
    <dbReference type="NCBI Taxonomy" id="504472"/>
    <lineage>
        <taxon>Bacteria</taxon>
        <taxon>Pseudomonadati</taxon>
        <taxon>Bacteroidota</taxon>
        <taxon>Cytophagia</taxon>
        <taxon>Cytophagales</taxon>
        <taxon>Cytophagaceae</taxon>
        <taxon>Spirosoma</taxon>
    </lineage>
</organism>
<keyword evidence="1" id="KW-0732">Signal</keyword>
<dbReference type="Proteomes" id="UP000002028">
    <property type="component" value="Chromosome"/>
</dbReference>
<evidence type="ECO:0000256" key="1">
    <source>
        <dbReference type="SAM" id="SignalP"/>
    </source>
</evidence>
<feature type="chain" id="PRO_5003035341" evidence="1">
    <location>
        <begin position="20"/>
        <end position="210"/>
    </location>
</feature>
<proteinExistence type="predicted"/>
<feature type="signal peptide" evidence="1">
    <location>
        <begin position="1"/>
        <end position="19"/>
    </location>
</feature>
<dbReference type="AlphaFoldDB" id="D2QI78"/>
<dbReference type="HOGENOM" id="CLU_1309467_0_0_10"/>
<protein>
    <submittedName>
        <fullName evidence="2">Uncharacterized protein</fullName>
    </submittedName>
</protein>
<accession>D2QI78</accession>
<dbReference type="eggNOG" id="ENOG5033KMZ">
    <property type="taxonomic scope" value="Bacteria"/>
</dbReference>
<evidence type="ECO:0000313" key="2">
    <source>
        <dbReference type="EMBL" id="ADB36966.1"/>
    </source>
</evidence>
<keyword evidence="3" id="KW-1185">Reference proteome</keyword>
<dbReference type="KEGG" id="sli:Slin_0914"/>
<gene>
    <name evidence="2" type="ordered locus">Slin_0914</name>
</gene>
<dbReference type="EMBL" id="CP001769">
    <property type="protein sequence ID" value="ADB36966.1"/>
    <property type="molecule type" value="Genomic_DNA"/>
</dbReference>
<evidence type="ECO:0000313" key="3">
    <source>
        <dbReference type="Proteomes" id="UP000002028"/>
    </source>
</evidence>
<sequence length="210" mass="23408">MNYSLVFSLLAFASTQVDAQVHSTSVNKEAYALSAQLPPAANTPSSDPVKLADNGVYLSVTDFTNGTLVETFADNTPGDHIWANTPGSYICVQSPRVTEKFPESKTWGFRKSGKDYCVVNGLTYEIINGNDMLVYRIVDPELNSYRYASLYFFSRKADSDLYPLSKHNLEMVYSDSPEFVNSLKTSPYFQLKGDEEPIAVGAALYFFHRS</sequence>